<evidence type="ECO:0000256" key="6">
    <source>
        <dbReference type="ARBA" id="ARBA00022741"/>
    </source>
</evidence>
<keyword evidence="8 10" id="KW-1133">Transmembrane helix</keyword>
<dbReference type="PANTHER" id="PTHR43394">
    <property type="entry name" value="ATP-DEPENDENT PERMEASE MDL1, MITOCHONDRIAL"/>
    <property type="match status" value="1"/>
</dbReference>
<comment type="subcellular location">
    <subcellularLocation>
        <location evidence="1">Cell membrane</location>
        <topology evidence="1">Multi-pass membrane protein</topology>
    </subcellularLocation>
</comment>
<organism evidence="13 14">
    <name type="scientific">Stackebrandtia albiflava</name>
    <dbReference type="NCBI Taxonomy" id="406432"/>
    <lineage>
        <taxon>Bacteria</taxon>
        <taxon>Bacillati</taxon>
        <taxon>Actinomycetota</taxon>
        <taxon>Actinomycetes</taxon>
        <taxon>Glycomycetales</taxon>
        <taxon>Glycomycetaceae</taxon>
        <taxon>Stackebrandtia</taxon>
    </lineage>
</organism>
<evidence type="ECO:0000256" key="8">
    <source>
        <dbReference type="ARBA" id="ARBA00022989"/>
    </source>
</evidence>
<dbReference type="InterPro" id="IPR039421">
    <property type="entry name" value="Type_1_exporter"/>
</dbReference>
<feature type="domain" description="ABC transporter" evidence="11">
    <location>
        <begin position="342"/>
        <end position="576"/>
    </location>
</feature>
<dbReference type="SMART" id="SM00382">
    <property type="entry name" value="AAA"/>
    <property type="match status" value="1"/>
</dbReference>
<dbReference type="InterPro" id="IPR027417">
    <property type="entry name" value="P-loop_NTPase"/>
</dbReference>
<evidence type="ECO:0000256" key="10">
    <source>
        <dbReference type="SAM" id="Phobius"/>
    </source>
</evidence>
<protein>
    <submittedName>
        <fullName evidence="13">ABC-type multidrug transport system fused ATPase/permease subunit</fullName>
    </submittedName>
</protein>
<evidence type="ECO:0000256" key="7">
    <source>
        <dbReference type="ARBA" id="ARBA00022840"/>
    </source>
</evidence>
<dbReference type="GO" id="GO:0015421">
    <property type="term" value="F:ABC-type oligopeptide transporter activity"/>
    <property type="evidence" value="ECO:0007669"/>
    <property type="project" value="TreeGrafter"/>
</dbReference>
<keyword evidence="7" id="KW-0067">ATP-binding</keyword>
<dbReference type="GO" id="GO:0005886">
    <property type="term" value="C:plasma membrane"/>
    <property type="evidence" value="ECO:0007669"/>
    <property type="project" value="UniProtKB-SubCell"/>
</dbReference>
<dbReference type="GO" id="GO:0005524">
    <property type="term" value="F:ATP binding"/>
    <property type="evidence" value="ECO:0007669"/>
    <property type="project" value="UniProtKB-KW"/>
</dbReference>
<dbReference type="FunFam" id="3.40.50.300:FF:001001">
    <property type="entry name" value="Multidrug ABC transporter ATP-binding protein"/>
    <property type="match status" value="1"/>
</dbReference>
<dbReference type="OrthoDB" id="9806127at2"/>
<dbReference type="InterPro" id="IPR003593">
    <property type="entry name" value="AAA+_ATPase"/>
</dbReference>
<feature type="transmembrane region" description="Helical" evidence="10">
    <location>
        <begin position="65"/>
        <end position="87"/>
    </location>
</feature>
<gene>
    <name evidence="13" type="ORF">LX16_5276</name>
</gene>
<reference evidence="13 14" key="1">
    <citation type="journal article" date="2013" name="Stand. Genomic Sci.">
        <title>Genomic Encyclopedia of Type Strains, Phase I: The one thousand microbial genomes (KMG-I) project.</title>
        <authorList>
            <person name="Kyrpides N.C."/>
            <person name="Woyke T."/>
            <person name="Eisen J.A."/>
            <person name="Garrity G."/>
            <person name="Lilburn T.G."/>
            <person name="Beck B.J."/>
            <person name="Whitman W.B."/>
            <person name="Hugenholtz P."/>
            <person name="Klenk H.P."/>
        </authorList>
    </citation>
    <scope>NUCLEOTIDE SEQUENCE [LARGE SCALE GENOMIC DNA]</scope>
    <source>
        <strain evidence="13 14">DSM 45044</strain>
    </source>
</reference>
<feature type="domain" description="ABC transmembrane type-1" evidence="12">
    <location>
        <begin position="30"/>
        <end position="310"/>
    </location>
</feature>
<evidence type="ECO:0000256" key="3">
    <source>
        <dbReference type="ARBA" id="ARBA00022475"/>
    </source>
</evidence>
<keyword evidence="5 10" id="KW-0812">Transmembrane</keyword>
<dbReference type="InterPro" id="IPR003439">
    <property type="entry name" value="ABC_transporter-like_ATP-bd"/>
</dbReference>
<keyword evidence="4" id="KW-0997">Cell inner membrane</keyword>
<dbReference type="CDD" id="cd07346">
    <property type="entry name" value="ABC_6TM_exporters"/>
    <property type="match status" value="1"/>
</dbReference>
<comment type="caution">
    <text evidence="13">The sequence shown here is derived from an EMBL/GenBank/DDBJ whole genome shotgun (WGS) entry which is preliminary data.</text>
</comment>
<evidence type="ECO:0000313" key="14">
    <source>
        <dbReference type="Proteomes" id="UP000321617"/>
    </source>
</evidence>
<keyword evidence="2" id="KW-0813">Transport</keyword>
<evidence type="ECO:0000256" key="9">
    <source>
        <dbReference type="ARBA" id="ARBA00023136"/>
    </source>
</evidence>
<evidence type="ECO:0000256" key="2">
    <source>
        <dbReference type="ARBA" id="ARBA00022448"/>
    </source>
</evidence>
<dbReference type="AlphaFoldDB" id="A0A562UL12"/>
<dbReference type="Proteomes" id="UP000321617">
    <property type="component" value="Unassembled WGS sequence"/>
</dbReference>
<evidence type="ECO:0000259" key="12">
    <source>
        <dbReference type="PROSITE" id="PS50929"/>
    </source>
</evidence>
<keyword evidence="14" id="KW-1185">Reference proteome</keyword>
<dbReference type="SUPFAM" id="SSF52540">
    <property type="entry name" value="P-loop containing nucleoside triphosphate hydrolases"/>
    <property type="match status" value="1"/>
</dbReference>
<dbReference type="RefSeq" id="WP_147144619.1">
    <property type="nucleotide sequence ID" value="NZ_BAABIJ010000008.1"/>
</dbReference>
<sequence length="579" mass="61956">MKTGLPVAETAETLRHVGRLAREHRGQLTWTVVLYACASAAGLGAPWLLGMLIDKVTAGDGGVDSIAFAVAGFVVAQSVFAGLSHFVSGRFGETIMARMREDFVKRALALPLKTVERAGTGDLMTRSSRDVSQLGRVLRYAAPESLVHLVSLVFIMVALVLVSPILAVVALAVTVPVLWGPVRWYLRRARPAYLAESATYSEINEELAATVDGARTIEALRLAHDRISRGDRRIAASYRAERRTLFLRNVLMPSLDFGVTLPVAAVLLTGGLMYGADMISLGMVTAAVLYANQAGEPMFMLLALLDELQTGEASMGRIIGVGPTRDEETAGRSTAPRHGPAVRAERVRYAYTDGHDVLHDVDLTVTRGERLAIVGPSGAGKSTLGRLIAGIDNPGHGSITLNGRAVADLTLDELRDEVLLVTQEHHVFIGTVRDNLALADPSADDARITAALAAVDAADWVAELPDGLDTRVGSGERSLEPSQAQQIALARLVLADPKVLVLDEATSLLDPRAARHLERHLAAVLAGRTVIAIAHRLHTAHDADRIAVVQAGRIAELGPHDDLVAADGHYAHLWRSWQG</sequence>
<keyword evidence="3" id="KW-1003">Cell membrane</keyword>
<feature type="transmembrane region" description="Helical" evidence="10">
    <location>
        <begin position="146"/>
        <end position="179"/>
    </location>
</feature>
<dbReference type="EMBL" id="VLLL01000013">
    <property type="protein sequence ID" value="TWJ06312.1"/>
    <property type="molecule type" value="Genomic_DNA"/>
</dbReference>
<evidence type="ECO:0000259" key="11">
    <source>
        <dbReference type="PROSITE" id="PS50893"/>
    </source>
</evidence>
<proteinExistence type="predicted"/>
<dbReference type="InterPro" id="IPR011527">
    <property type="entry name" value="ABC1_TM_dom"/>
</dbReference>
<accession>A0A562UL12</accession>
<keyword evidence="6" id="KW-0547">Nucleotide-binding</keyword>
<evidence type="ECO:0000256" key="5">
    <source>
        <dbReference type="ARBA" id="ARBA00022692"/>
    </source>
</evidence>
<dbReference type="PANTHER" id="PTHR43394:SF1">
    <property type="entry name" value="ATP-BINDING CASSETTE SUB-FAMILY B MEMBER 10, MITOCHONDRIAL"/>
    <property type="match status" value="1"/>
</dbReference>
<dbReference type="SUPFAM" id="SSF90123">
    <property type="entry name" value="ABC transporter transmembrane region"/>
    <property type="match status" value="1"/>
</dbReference>
<evidence type="ECO:0000256" key="4">
    <source>
        <dbReference type="ARBA" id="ARBA00022519"/>
    </source>
</evidence>
<dbReference type="Pfam" id="PF00005">
    <property type="entry name" value="ABC_tran"/>
    <property type="match status" value="1"/>
</dbReference>
<dbReference type="Gene3D" id="3.40.50.300">
    <property type="entry name" value="P-loop containing nucleotide triphosphate hydrolases"/>
    <property type="match status" value="1"/>
</dbReference>
<keyword evidence="9 10" id="KW-0472">Membrane</keyword>
<dbReference type="InterPro" id="IPR036640">
    <property type="entry name" value="ABC1_TM_sf"/>
</dbReference>
<dbReference type="Gene3D" id="1.20.1560.10">
    <property type="entry name" value="ABC transporter type 1, transmembrane domain"/>
    <property type="match status" value="1"/>
</dbReference>
<dbReference type="PROSITE" id="PS50929">
    <property type="entry name" value="ABC_TM1F"/>
    <property type="match status" value="1"/>
</dbReference>
<evidence type="ECO:0000256" key="1">
    <source>
        <dbReference type="ARBA" id="ARBA00004651"/>
    </source>
</evidence>
<dbReference type="Pfam" id="PF00664">
    <property type="entry name" value="ABC_membrane"/>
    <property type="match status" value="1"/>
</dbReference>
<feature type="transmembrane region" description="Helical" evidence="10">
    <location>
        <begin position="32"/>
        <end position="53"/>
    </location>
</feature>
<name>A0A562UL12_9ACTN</name>
<dbReference type="GO" id="GO:0016887">
    <property type="term" value="F:ATP hydrolysis activity"/>
    <property type="evidence" value="ECO:0007669"/>
    <property type="project" value="InterPro"/>
</dbReference>
<dbReference type="PROSITE" id="PS50893">
    <property type="entry name" value="ABC_TRANSPORTER_2"/>
    <property type="match status" value="1"/>
</dbReference>
<evidence type="ECO:0000313" key="13">
    <source>
        <dbReference type="EMBL" id="TWJ06312.1"/>
    </source>
</evidence>